<feature type="compositionally biased region" description="Polar residues" evidence="1">
    <location>
        <begin position="266"/>
        <end position="276"/>
    </location>
</feature>
<feature type="chain" id="PRO_5046670662" description="Secreted protein" evidence="2">
    <location>
        <begin position="32"/>
        <end position="276"/>
    </location>
</feature>
<feature type="region of interest" description="Disordered" evidence="1">
    <location>
        <begin position="76"/>
        <end position="95"/>
    </location>
</feature>
<keyword evidence="2" id="KW-0732">Signal</keyword>
<organism evidence="3 4">
    <name type="scientific">Trichocoleus desertorum GB2-A4</name>
    <dbReference type="NCBI Taxonomy" id="2933944"/>
    <lineage>
        <taxon>Bacteria</taxon>
        <taxon>Bacillati</taxon>
        <taxon>Cyanobacteriota</taxon>
        <taxon>Cyanophyceae</taxon>
        <taxon>Leptolyngbyales</taxon>
        <taxon>Trichocoleusaceae</taxon>
        <taxon>Trichocoleus</taxon>
    </lineage>
</organism>
<feature type="region of interest" description="Disordered" evidence="1">
    <location>
        <begin position="34"/>
        <end position="65"/>
    </location>
</feature>
<reference evidence="3 4" key="1">
    <citation type="submission" date="2022-04" db="EMBL/GenBank/DDBJ databases">
        <title>Positive selection, recombination, and allopatry shape intraspecific diversity of widespread and dominant cyanobacteria.</title>
        <authorList>
            <person name="Wei J."/>
            <person name="Shu W."/>
            <person name="Hu C."/>
        </authorList>
    </citation>
    <scope>NUCLEOTIDE SEQUENCE [LARGE SCALE GENOMIC DNA]</scope>
    <source>
        <strain evidence="3 4">GB2-A4</strain>
    </source>
</reference>
<proteinExistence type="predicted"/>
<evidence type="ECO:0000256" key="1">
    <source>
        <dbReference type="SAM" id="MobiDB-lite"/>
    </source>
</evidence>
<evidence type="ECO:0000313" key="3">
    <source>
        <dbReference type="EMBL" id="MEP0818112.1"/>
    </source>
</evidence>
<feature type="compositionally biased region" description="Polar residues" evidence="1">
    <location>
        <begin position="208"/>
        <end position="220"/>
    </location>
</feature>
<gene>
    <name evidence="3" type="ORF">NC998_13505</name>
</gene>
<evidence type="ECO:0000256" key="2">
    <source>
        <dbReference type="SAM" id="SignalP"/>
    </source>
</evidence>
<keyword evidence="4" id="KW-1185">Reference proteome</keyword>
<dbReference type="RefSeq" id="WP_190432553.1">
    <property type="nucleotide sequence ID" value="NZ_JAMPKM010000007.1"/>
</dbReference>
<dbReference type="EMBL" id="JAMPKM010000007">
    <property type="protein sequence ID" value="MEP0818112.1"/>
    <property type="molecule type" value="Genomic_DNA"/>
</dbReference>
<sequence>MSAQNFFSFKKVVSLAGVAGVSALLGLPAVAQMQSSPANSNSPTQCVPSTGQVTPSDSPTGGATMEQMQANGTQSMDQSNINMSSPYSGSEQANSSYLGSQNLQANQSNMSGNSSAAGMSYRSAEVAPTYGPAGGYTMERLRELDGERVASADMRNTTQSFNSSYQSNYQANRFTPSAGATAGPAGGYTANSLNNNNMPMNNSMAMNQSGENQYSGSNTMRPMPGSMSSDRNRPAGEMTAEVSQSLDNQSNSIYRVGPSSSSSSSQYNSGSAIGGC</sequence>
<evidence type="ECO:0000313" key="4">
    <source>
        <dbReference type="Proteomes" id="UP001464891"/>
    </source>
</evidence>
<accession>A0ABV0J8K4</accession>
<comment type="caution">
    <text evidence="3">The sequence shown here is derived from an EMBL/GenBank/DDBJ whole genome shotgun (WGS) entry which is preliminary data.</text>
</comment>
<feature type="signal peptide" evidence="2">
    <location>
        <begin position="1"/>
        <end position="31"/>
    </location>
</feature>
<protein>
    <recommendedName>
        <fullName evidence="5">Secreted protein</fullName>
    </recommendedName>
</protein>
<dbReference type="Proteomes" id="UP001464891">
    <property type="component" value="Unassembled WGS sequence"/>
</dbReference>
<name>A0ABV0J8K4_9CYAN</name>
<evidence type="ECO:0008006" key="5">
    <source>
        <dbReference type="Google" id="ProtNLM"/>
    </source>
</evidence>
<feature type="compositionally biased region" description="Polar residues" evidence="1">
    <location>
        <begin position="241"/>
        <end position="253"/>
    </location>
</feature>
<feature type="region of interest" description="Disordered" evidence="1">
    <location>
        <begin position="205"/>
        <end position="276"/>
    </location>
</feature>